<evidence type="ECO:0000313" key="2">
    <source>
        <dbReference type="Proteomes" id="UP001596113"/>
    </source>
</evidence>
<evidence type="ECO:0008006" key="3">
    <source>
        <dbReference type="Google" id="ProtNLM"/>
    </source>
</evidence>
<accession>A0ABW0I130</accession>
<sequence>MKVGDQVVYAHDGTKGTVVEVQGNLCHVIWEDHFSSWELEEKLIVQEARP</sequence>
<protein>
    <recommendedName>
        <fullName evidence="3">DUF2158 domain-containing protein</fullName>
    </recommendedName>
</protein>
<name>A0ABW0I130_9BACL</name>
<dbReference type="RefSeq" id="WP_378139699.1">
    <property type="nucleotide sequence ID" value="NZ_JBHSMI010000067.1"/>
</dbReference>
<evidence type="ECO:0000313" key="1">
    <source>
        <dbReference type="EMBL" id="MFC5407226.1"/>
    </source>
</evidence>
<keyword evidence="2" id="KW-1185">Reference proteome</keyword>
<dbReference type="Proteomes" id="UP001596113">
    <property type="component" value="Unassembled WGS sequence"/>
</dbReference>
<comment type="caution">
    <text evidence="1">The sequence shown here is derived from an EMBL/GenBank/DDBJ whole genome shotgun (WGS) entry which is preliminary data.</text>
</comment>
<organism evidence="1 2">
    <name type="scientific">Cohnella soli</name>
    <dbReference type="NCBI Taxonomy" id="425005"/>
    <lineage>
        <taxon>Bacteria</taxon>
        <taxon>Bacillati</taxon>
        <taxon>Bacillota</taxon>
        <taxon>Bacilli</taxon>
        <taxon>Bacillales</taxon>
        <taxon>Paenibacillaceae</taxon>
        <taxon>Cohnella</taxon>
    </lineage>
</organism>
<proteinExistence type="predicted"/>
<gene>
    <name evidence="1" type="ORF">ACFPOF_31240</name>
</gene>
<reference evidence="2" key="1">
    <citation type="journal article" date="2019" name="Int. J. Syst. Evol. Microbiol.">
        <title>The Global Catalogue of Microorganisms (GCM) 10K type strain sequencing project: providing services to taxonomists for standard genome sequencing and annotation.</title>
        <authorList>
            <consortium name="The Broad Institute Genomics Platform"/>
            <consortium name="The Broad Institute Genome Sequencing Center for Infectious Disease"/>
            <person name="Wu L."/>
            <person name="Ma J."/>
        </authorList>
    </citation>
    <scope>NUCLEOTIDE SEQUENCE [LARGE SCALE GENOMIC DNA]</scope>
    <source>
        <strain evidence="2">CGMCC 1.18575</strain>
    </source>
</reference>
<dbReference type="EMBL" id="JBHSMI010000067">
    <property type="protein sequence ID" value="MFC5407226.1"/>
    <property type="molecule type" value="Genomic_DNA"/>
</dbReference>